<dbReference type="InterPro" id="IPR036689">
    <property type="entry name" value="ESAT-6-like_sf"/>
</dbReference>
<comment type="caution">
    <text evidence="2">The sequence shown here is derived from an EMBL/GenBank/DDBJ whole genome shotgun (WGS) entry which is preliminary data.</text>
</comment>
<dbReference type="RefSeq" id="WP_097643745.1">
    <property type="nucleotide sequence ID" value="NZ_NQWI01000030.1"/>
</dbReference>
<dbReference type="SUPFAM" id="SSF140453">
    <property type="entry name" value="EsxAB dimer-like"/>
    <property type="match status" value="1"/>
</dbReference>
<keyword evidence="3" id="KW-1185">Reference proteome</keyword>
<organism evidence="2 3">
    <name type="scientific">Candidatus Viridilinea mediisalina</name>
    <dbReference type="NCBI Taxonomy" id="2024553"/>
    <lineage>
        <taxon>Bacteria</taxon>
        <taxon>Bacillati</taxon>
        <taxon>Chloroflexota</taxon>
        <taxon>Chloroflexia</taxon>
        <taxon>Chloroflexales</taxon>
        <taxon>Chloroflexineae</taxon>
        <taxon>Oscillochloridaceae</taxon>
        <taxon>Candidatus Viridilinea</taxon>
    </lineage>
</organism>
<dbReference type="OrthoDB" id="3267746at2"/>
<reference evidence="3" key="1">
    <citation type="submission" date="2017-08" db="EMBL/GenBank/DDBJ databases">
        <authorList>
            <person name="Grouzdev D.S."/>
            <person name="Gaisin V.A."/>
            <person name="Rysina M.S."/>
            <person name="Gorlenko V.M."/>
        </authorList>
    </citation>
    <scope>NUCLEOTIDE SEQUENCE [LARGE SCALE GENOMIC DNA]</scope>
    <source>
        <strain evidence="3">Kir15-3F</strain>
    </source>
</reference>
<evidence type="ECO:0000313" key="3">
    <source>
        <dbReference type="Proteomes" id="UP000220527"/>
    </source>
</evidence>
<keyword evidence="1" id="KW-0175">Coiled coil</keyword>
<protein>
    <submittedName>
        <fullName evidence="2">Pyrophosphorylase</fullName>
    </submittedName>
</protein>
<gene>
    <name evidence="2" type="ORF">CJ255_08850</name>
</gene>
<dbReference type="EMBL" id="NQWI01000030">
    <property type="protein sequence ID" value="PDW03428.1"/>
    <property type="molecule type" value="Genomic_DNA"/>
</dbReference>
<name>A0A2A6RKM9_9CHLR</name>
<proteinExistence type="predicted"/>
<feature type="coiled-coil region" evidence="1">
    <location>
        <begin position="65"/>
        <end position="92"/>
    </location>
</feature>
<sequence length="93" mass="10444">MSDRVLSTATAREAITSFQAIVNGPLLEQISQLNSKGQILSQPNNWDGHLAIQFRSHWADTHQKLLAIQQSLEELRRQIHQINQNIMQAGGNS</sequence>
<evidence type="ECO:0000256" key="1">
    <source>
        <dbReference type="SAM" id="Coils"/>
    </source>
</evidence>
<dbReference type="Proteomes" id="UP000220527">
    <property type="component" value="Unassembled WGS sequence"/>
</dbReference>
<dbReference type="Gene3D" id="1.10.287.1060">
    <property type="entry name" value="ESAT-6-like"/>
    <property type="match status" value="1"/>
</dbReference>
<accession>A0A2A6RKM9</accession>
<dbReference type="AlphaFoldDB" id="A0A2A6RKM9"/>
<evidence type="ECO:0000313" key="2">
    <source>
        <dbReference type="EMBL" id="PDW03428.1"/>
    </source>
</evidence>